<evidence type="ECO:0000313" key="1">
    <source>
        <dbReference type="EMBL" id="MBK9981182.1"/>
    </source>
</evidence>
<name>A0A9D7SQF3_9BACT</name>
<accession>A0A9D7SQF3</accession>
<proteinExistence type="predicted"/>
<reference evidence="1 2" key="1">
    <citation type="submission" date="2020-10" db="EMBL/GenBank/DDBJ databases">
        <title>Connecting structure to function with the recovery of over 1000 high-quality activated sludge metagenome-assembled genomes encoding full-length rRNA genes using long-read sequencing.</title>
        <authorList>
            <person name="Singleton C.M."/>
            <person name="Petriglieri F."/>
            <person name="Kristensen J.M."/>
            <person name="Kirkegaard R.H."/>
            <person name="Michaelsen T.Y."/>
            <person name="Andersen M.H."/>
            <person name="Karst S.M."/>
            <person name="Dueholm M.S."/>
            <person name="Nielsen P.H."/>
            <person name="Albertsen M."/>
        </authorList>
    </citation>
    <scope>NUCLEOTIDE SEQUENCE [LARGE SCALE GENOMIC DNA]</scope>
    <source>
        <strain evidence="1">Ribe_18-Q3-R11-54_MAXAC.273</strain>
    </source>
</reference>
<organism evidence="1 2">
    <name type="scientific">Candidatus Opimibacter skivensis</name>
    <dbReference type="NCBI Taxonomy" id="2982028"/>
    <lineage>
        <taxon>Bacteria</taxon>
        <taxon>Pseudomonadati</taxon>
        <taxon>Bacteroidota</taxon>
        <taxon>Saprospiria</taxon>
        <taxon>Saprospirales</taxon>
        <taxon>Saprospiraceae</taxon>
        <taxon>Candidatus Opimibacter</taxon>
    </lineage>
</organism>
<comment type="caution">
    <text evidence="1">The sequence shown here is derived from an EMBL/GenBank/DDBJ whole genome shotgun (WGS) entry which is preliminary data.</text>
</comment>
<sequence length="81" mass="9383">MSIRRNTHMRSLHLEYSRLDVTTKVLADLFDLQQVDMKVNLPILSSNTTGIELNFPTWLTGIFYLKIQDGDQSFLQKIAIQ</sequence>
<protein>
    <submittedName>
        <fullName evidence="1">Uncharacterized protein</fullName>
    </submittedName>
</protein>
<evidence type="ECO:0000313" key="2">
    <source>
        <dbReference type="Proteomes" id="UP000808337"/>
    </source>
</evidence>
<dbReference type="Proteomes" id="UP000808337">
    <property type="component" value="Unassembled WGS sequence"/>
</dbReference>
<dbReference type="AlphaFoldDB" id="A0A9D7SQF3"/>
<dbReference type="EMBL" id="JADKGY010000001">
    <property type="protein sequence ID" value="MBK9981182.1"/>
    <property type="molecule type" value="Genomic_DNA"/>
</dbReference>
<gene>
    <name evidence="1" type="ORF">IPP15_01930</name>
</gene>